<dbReference type="Pfam" id="PF01408">
    <property type="entry name" value="GFO_IDH_MocA"/>
    <property type="match status" value="1"/>
</dbReference>
<organism evidence="3">
    <name type="scientific">bioreactor metagenome</name>
    <dbReference type="NCBI Taxonomy" id="1076179"/>
    <lineage>
        <taxon>unclassified sequences</taxon>
        <taxon>metagenomes</taxon>
        <taxon>ecological metagenomes</taxon>
    </lineage>
</organism>
<dbReference type="SUPFAM" id="SSF51735">
    <property type="entry name" value="NAD(P)-binding Rossmann-fold domains"/>
    <property type="match status" value="1"/>
</dbReference>
<dbReference type="Gene3D" id="3.40.50.720">
    <property type="entry name" value="NAD(P)-binding Rossmann-like Domain"/>
    <property type="match status" value="1"/>
</dbReference>
<dbReference type="EC" id="1.1.1.370" evidence="3"/>
<dbReference type="AlphaFoldDB" id="A0A644WJP6"/>
<dbReference type="InterPro" id="IPR051450">
    <property type="entry name" value="Gfo/Idh/MocA_Oxidoreductases"/>
</dbReference>
<dbReference type="InterPro" id="IPR055170">
    <property type="entry name" value="GFO_IDH_MocA-like_dom"/>
</dbReference>
<comment type="caution">
    <text evidence="3">The sequence shown here is derived from an EMBL/GenBank/DDBJ whole genome shotgun (WGS) entry which is preliminary data.</text>
</comment>
<feature type="domain" description="GFO/IDH/MocA-like oxidoreductase" evidence="2">
    <location>
        <begin position="128"/>
        <end position="252"/>
    </location>
</feature>
<dbReference type="Pfam" id="PF22725">
    <property type="entry name" value="GFO_IDH_MocA_C3"/>
    <property type="match status" value="1"/>
</dbReference>
<dbReference type="InterPro" id="IPR000683">
    <property type="entry name" value="Gfo/Idh/MocA-like_OxRdtase_N"/>
</dbReference>
<name>A0A644WJP6_9ZZZZ</name>
<dbReference type="InterPro" id="IPR036291">
    <property type="entry name" value="NAD(P)-bd_dom_sf"/>
</dbReference>
<evidence type="ECO:0000259" key="1">
    <source>
        <dbReference type="Pfam" id="PF01408"/>
    </source>
</evidence>
<accession>A0A644WJP6</accession>
<dbReference type="EMBL" id="VSSQ01000980">
    <property type="protein sequence ID" value="MPM03771.1"/>
    <property type="molecule type" value="Genomic_DNA"/>
</dbReference>
<dbReference type="GO" id="GO:0000166">
    <property type="term" value="F:nucleotide binding"/>
    <property type="evidence" value="ECO:0007669"/>
    <property type="project" value="InterPro"/>
</dbReference>
<evidence type="ECO:0000313" key="3">
    <source>
        <dbReference type="EMBL" id="MPM03771.1"/>
    </source>
</evidence>
<feature type="domain" description="Gfo/Idh/MocA-like oxidoreductase N-terminal" evidence="1">
    <location>
        <begin position="2"/>
        <end position="120"/>
    </location>
</feature>
<keyword evidence="3" id="KW-0560">Oxidoreductase</keyword>
<dbReference type="SUPFAM" id="SSF55347">
    <property type="entry name" value="Glyceraldehyde-3-phosphate dehydrogenase-like, C-terminal domain"/>
    <property type="match status" value="1"/>
</dbReference>
<dbReference type="PANTHER" id="PTHR43377:SF1">
    <property type="entry name" value="BILIVERDIN REDUCTASE A"/>
    <property type="match status" value="1"/>
</dbReference>
<dbReference type="PANTHER" id="PTHR43377">
    <property type="entry name" value="BILIVERDIN REDUCTASE A"/>
    <property type="match status" value="1"/>
</dbReference>
<proteinExistence type="predicted"/>
<dbReference type="Gene3D" id="3.30.360.10">
    <property type="entry name" value="Dihydrodipicolinate Reductase, domain 2"/>
    <property type="match status" value="1"/>
</dbReference>
<protein>
    <submittedName>
        <fullName evidence="3">Scyllo-inositol 2-dehydrogenase (NAD(+))</fullName>
        <ecNumber evidence="3">1.1.1.370</ecNumber>
    </submittedName>
</protein>
<reference evidence="3" key="1">
    <citation type="submission" date="2019-08" db="EMBL/GenBank/DDBJ databases">
        <authorList>
            <person name="Kucharzyk K."/>
            <person name="Murdoch R.W."/>
            <person name="Higgins S."/>
            <person name="Loffler F."/>
        </authorList>
    </citation>
    <scope>NUCLEOTIDE SEQUENCE</scope>
</reference>
<gene>
    <name evidence="3" type="primary">iolX_5</name>
    <name evidence="3" type="ORF">SDC9_50038</name>
</gene>
<sequence>MIKLGIIGAGRMGITHYSIINSHPDVEIESIADPSALILTMMSKYLPVKTYKDYNDLLEESKVDAILVCTPPNLHFPIVKKAAEKGVHVFVEKPFTTRYDEASELARLYSGTKLVNQVGYVNRFNDVFVKVKELLDAGLIGKIIRFKSEMFSCTITNNDEGSGWRATREGGGGAVFEMASHAIDLVNFLIGKPDKITGSSLNQIYSKNVEDIASTTMIYKSGISGTLYVNWSDTSYRKPTNKMEIFGLGGRILADQHSLKIFLNQPNEQFKMRQGWNTLYITDVFKPVPFYVRGNEFTRQLYHFVDCIQGKSARNQCTFADGVATLEVIENLFNDYEQNAKF</sequence>
<evidence type="ECO:0000259" key="2">
    <source>
        <dbReference type="Pfam" id="PF22725"/>
    </source>
</evidence>
<dbReference type="GO" id="GO:0016491">
    <property type="term" value="F:oxidoreductase activity"/>
    <property type="evidence" value="ECO:0007669"/>
    <property type="project" value="UniProtKB-KW"/>
</dbReference>